<protein>
    <submittedName>
        <fullName evidence="1">Uncharacterized protein</fullName>
    </submittedName>
</protein>
<dbReference type="Proteomes" id="UP000765509">
    <property type="component" value="Unassembled WGS sequence"/>
</dbReference>
<sequence>MSSKLTELTESSPSVPLPSALCGSDLISHLRSPWQMAFSVTGSRQRYVARWTNIRGAILTGGSPIHSSSEVPILRINIQGVVKRLRRISDRPTDPNTEGSEEVEVVHPSLGCQYRTSPSQPSFKRFKINIILSTPREFQTVLSTIPSSVPPPSPNPSTARAFLASPLRPSSIPQPRDSQVVTSQKHQLMASSRIRRDVKSLLLFPGNQVFQIRNNACPHRPRRSQYGG</sequence>
<dbReference type="AlphaFoldDB" id="A0A9Q3PAQ4"/>
<evidence type="ECO:0000313" key="1">
    <source>
        <dbReference type="EMBL" id="MBW0552831.1"/>
    </source>
</evidence>
<dbReference type="EMBL" id="AVOT02059122">
    <property type="protein sequence ID" value="MBW0552831.1"/>
    <property type="molecule type" value="Genomic_DNA"/>
</dbReference>
<accession>A0A9Q3PAQ4</accession>
<gene>
    <name evidence="1" type="ORF">O181_092546</name>
</gene>
<comment type="caution">
    <text evidence="1">The sequence shown here is derived from an EMBL/GenBank/DDBJ whole genome shotgun (WGS) entry which is preliminary data.</text>
</comment>
<proteinExistence type="predicted"/>
<reference evidence="1" key="1">
    <citation type="submission" date="2021-03" db="EMBL/GenBank/DDBJ databases">
        <title>Draft genome sequence of rust myrtle Austropuccinia psidii MF-1, a brazilian biotype.</title>
        <authorList>
            <person name="Quecine M.C."/>
            <person name="Pachon D.M.R."/>
            <person name="Bonatelli M.L."/>
            <person name="Correr F.H."/>
            <person name="Franceschini L.M."/>
            <person name="Leite T.F."/>
            <person name="Margarido G.R.A."/>
            <person name="Almeida C.A."/>
            <person name="Ferrarezi J.A."/>
            <person name="Labate C.A."/>
        </authorList>
    </citation>
    <scope>NUCLEOTIDE SEQUENCE</scope>
    <source>
        <strain evidence="1">MF-1</strain>
    </source>
</reference>
<keyword evidence="2" id="KW-1185">Reference proteome</keyword>
<name>A0A9Q3PAQ4_9BASI</name>
<evidence type="ECO:0000313" key="2">
    <source>
        <dbReference type="Proteomes" id="UP000765509"/>
    </source>
</evidence>
<organism evidence="1 2">
    <name type="scientific">Austropuccinia psidii MF-1</name>
    <dbReference type="NCBI Taxonomy" id="1389203"/>
    <lineage>
        <taxon>Eukaryota</taxon>
        <taxon>Fungi</taxon>
        <taxon>Dikarya</taxon>
        <taxon>Basidiomycota</taxon>
        <taxon>Pucciniomycotina</taxon>
        <taxon>Pucciniomycetes</taxon>
        <taxon>Pucciniales</taxon>
        <taxon>Sphaerophragmiaceae</taxon>
        <taxon>Austropuccinia</taxon>
    </lineage>
</organism>